<keyword evidence="3" id="KW-0472">Membrane</keyword>
<proteinExistence type="inferred from homology"/>
<evidence type="ECO:0000313" key="4">
    <source>
        <dbReference type="EMBL" id="PFG74160.1"/>
    </source>
</evidence>
<dbReference type="InterPro" id="IPR000462">
    <property type="entry name" value="CDP-OH_P_trans"/>
</dbReference>
<keyword evidence="5" id="KW-1185">Reference proteome</keyword>
<organism evidence="4 5">
    <name type="scientific">Tepidiforma thermophila (strain KCTC 52669 / CGMCC 1.13589 / G233)</name>
    <dbReference type="NCBI Taxonomy" id="2761530"/>
    <lineage>
        <taxon>Bacteria</taxon>
        <taxon>Bacillati</taxon>
        <taxon>Chloroflexota</taxon>
        <taxon>Tepidiformia</taxon>
        <taxon>Tepidiformales</taxon>
        <taxon>Tepidiformaceae</taxon>
        <taxon>Tepidiforma</taxon>
    </lineage>
</organism>
<keyword evidence="1 2" id="KW-0808">Transferase</keyword>
<comment type="similarity">
    <text evidence="2">Belongs to the CDP-alcohol phosphatidyltransferase class-I family.</text>
</comment>
<name>A0A2A9HGE0_TEPT2</name>
<comment type="caution">
    <text evidence="4">The sequence shown here is derived from an EMBL/GenBank/DDBJ whole genome shotgun (WGS) entry which is preliminary data.</text>
</comment>
<dbReference type="GO" id="GO:0008654">
    <property type="term" value="P:phospholipid biosynthetic process"/>
    <property type="evidence" value="ECO:0007669"/>
    <property type="project" value="InterPro"/>
</dbReference>
<dbReference type="Gene3D" id="1.20.120.1760">
    <property type="match status" value="1"/>
</dbReference>
<evidence type="ECO:0000256" key="1">
    <source>
        <dbReference type="ARBA" id="ARBA00022679"/>
    </source>
</evidence>
<keyword evidence="3" id="KW-0812">Transmembrane</keyword>
<evidence type="ECO:0000256" key="2">
    <source>
        <dbReference type="RuleBase" id="RU003750"/>
    </source>
</evidence>
<dbReference type="Pfam" id="PF01066">
    <property type="entry name" value="CDP-OH_P_transf"/>
    <property type="match status" value="1"/>
</dbReference>
<dbReference type="RefSeq" id="WP_098503567.1">
    <property type="nucleotide sequence ID" value="NZ_PDJQ01000001.1"/>
</dbReference>
<protein>
    <submittedName>
        <fullName evidence="4">CDP-diacylglycerol--glycerol-3-phosphate 3-phosphatidyltransferase</fullName>
    </submittedName>
</protein>
<accession>A0A2A9HGE0</accession>
<gene>
    <name evidence="4" type="ORF">A9A59_1371</name>
</gene>
<dbReference type="GO" id="GO:0016020">
    <property type="term" value="C:membrane"/>
    <property type="evidence" value="ECO:0007669"/>
    <property type="project" value="InterPro"/>
</dbReference>
<evidence type="ECO:0000256" key="3">
    <source>
        <dbReference type="SAM" id="Phobius"/>
    </source>
</evidence>
<dbReference type="InterPro" id="IPR048254">
    <property type="entry name" value="CDP_ALCOHOL_P_TRANSF_CS"/>
</dbReference>
<dbReference type="GO" id="GO:0016780">
    <property type="term" value="F:phosphotransferase activity, for other substituted phosphate groups"/>
    <property type="evidence" value="ECO:0007669"/>
    <property type="project" value="InterPro"/>
</dbReference>
<evidence type="ECO:0000313" key="5">
    <source>
        <dbReference type="Proteomes" id="UP000223071"/>
    </source>
</evidence>
<reference evidence="4 5" key="1">
    <citation type="submission" date="2017-09" db="EMBL/GenBank/DDBJ databases">
        <title>Sequencing the genomes of two abundant thermophiles in Great Basin hot springs: Thermocrinis jamiesonii and novel Chloroflexi Thermoflexus hugenholtzii.</title>
        <authorList>
            <person name="Hedlund B."/>
        </authorList>
    </citation>
    <scope>NUCLEOTIDE SEQUENCE [LARGE SCALE GENOMIC DNA]</scope>
    <source>
        <strain evidence="4 5">G233</strain>
    </source>
</reference>
<keyword evidence="3" id="KW-1133">Transmembrane helix</keyword>
<dbReference type="InterPro" id="IPR043130">
    <property type="entry name" value="CDP-OH_PTrfase_TM_dom"/>
</dbReference>
<dbReference type="Proteomes" id="UP000223071">
    <property type="component" value="Unassembled WGS sequence"/>
</dbReference>
<dbReference type="AlphaFoldDB" id="A0A2A9HGE0"/>
<dbReference type="PROSITE" id="PS00379">
    <property type="entry name" value="CDP_ALCOHOL_P_TRANSF"/>
    <property type="match status" value="1"/>
</dbReference>
<feature type="transmembrane region" description="Helical" evidence="3">
    <location>
        <begin position="153"/>
        <end position="175"/>
    </location>
</feature>
<dbReference type="EMBL" id="PDJQ01000001">
    <property type="protein sequence ID" value="PFG74160.1"/>
    <property type="molecule type" value="Genomic_DNA"/>
</dbReference>
<sequence length="196" mass="20368">MGVTLLPTRLPKGVQDVIGRSVGGLGITPNMISLAGAGGNVAAAILVARGELLAAGLVYLLFSALDLVDGAVARATGKASPFGAVFDAVLDRASEAVVLAACAWYFSERGEQWQTAACFAALLGSVSVSYLRARAEVAGVPMREGLFRRQERVAVLGLGLVLGWLTAAVAVLAVLSNLTALQRAWMLARAFRDERG</sequence>